<gene>
    <name evidence="2" type="ORF">C0601_00675</name>
</gene>
<evidence type="ECO:0008006" key="4">
    <source>
        <dbReference type="Google" id="ProtNLM"/>
    </source>
</evidence>
<evidence type="ECO:0000313" key="3">
    <source>
        <dbReference type="Proteomes" id="UP000234857"/>
    </source>
</evidence>
<keyword evidence="1" id="KW-0732">Signal</keyword>
<protein>
    <recommendedName>
        <fullName evidence="4">Lipoprotein</fullName>
    </recommendedName>
</protein>
<reference evidence="2 3" key="1">
    <citation type="submission" date="2017-11" db="EMBL/GenBank/DDBJ databases">
        <title>Genome-resolved metagenomics identifies genetic mobility, metabolic interactions, and unexpected diversity in perchlorate-reducing communities.</title>
        <authorList>
            <person name="Barnum T.P."/>
            <person name="Figueroa I.A."/>
            <person name="Carlstrom C.I."/>
            <person name="Lucas L.N."/>
            <person name="Engelbrektson A.L."/>
            <person name="Coates J.D."/>
        </authorList>
    </citation>
    <scope>NUCLEOTIDE SEQUENCE [LARGE SCALE GENOMIC DNA]</scope>
    <source>
        <strain evidence="2">BM706</strain>
    </source>
</reference>
<sequence>MKRLITLFLLLLTMAVFACPNYQLAELSAAELKVEFDTVKTSIENDFDKLDSDFGSHSYKDFKRLISDWMTLYTKYECWFEVSENGTAKVKIDKERSYMDRLKKVSTVLGKGIDHFIAKDYSRALREVRDARVIFNTEIKGNTFTWEREFLSNLAKLIKTKNSQGLRSFNRENKKKINTLLDVLDKNAKKYGVVEYKNKAESFYRKLSNTIDNQENIDYIVDELNRLVGEYNIYRMQNSDKLMKFWVEVK</sequence>
<dbReference type="AlphaFoldDB" id="A0A2N5ZML2"/>
<organism evidence="2 3">
    <name type="scientific">Muiribacterium halophilum</name>
    <dbReference type="NCBI Taxonomy" id="2053465"/>
    <lineage>
        <taxon>Bacteria</taxon>
        <taxon>Candidatus Muiribacteriota</taxon>
        <taxon>Candidatus Muiribacteriia</taxon>
        <taxon>Candidatus Muiribacteriales</taxon>
        <taxon>Candidatus Muiribacteriaceae</taxon>
        <taxon>Candidatus Muiribacterium</taxon>
    </lineage>
</organism>
<evidence type="ECO:0000256" key="1">
    <source>
        <dbReference type="SAM" id="SignalP"/>
    </source>
</evidence>
<feature type="chain" id="PRO_5014808038" description="Lipoprotein" evidence="1">
    <location>
        <begin position="19"/>
        <end position="250"/>
    </location>
</feature>
<comment type="caution">
    <text evidence="2">The sequence shown here is derived from an EMBL/GenBank/DDBJ whole genome shotgun (WGS) entry which is preliminary data.</text>
</comment>
<proteinExistence type="predicted"/>
<dbReference type="EMBL" id="PKTG01000015">
    <property type="protein sequence ID" value="PLX19905.1"/>
    <property type="molecule type" value="Genomic_DNA"/>
</dbReference>
<feature type="signal peptide" evidence="1">
    <location>
        <begin position="1"/>
        <end position="18"/>
    </location>
</feature>
<accession>A0A2N5ZML2</accession>
<dbReference type="Proteomes" id="UP000234857">
    <property type="component" value="Unassembled WGS sequence"/>
</dbReference>
<evidence type="ECO:0000313" key="2">
    <source>
        <dbReference type="EMBL" id="PLX19905.1"/>
    </source>
</evidence>
<dbReference type="PROSITE" id="PS51257">
    <property type="entry name" value="PROKAR_LIPOPROTEIN"/>
    <property type="match status" value="1"/>
</dbReference>
<name>A0A2N5ZML2_MUIH1</name>